<dbReference type="InterPro" id="IPR001245">
    <property type="entry name" value="Ser-Thr/Tyr_kinase_cat_dom"/>
</dbReference>
<dbReference type="Proteomes" id="UP000824469">
    <property type="component" value="Unassembled WGS sequence"/>
</dbReference>
<feature type="domain" description="Protein kinase" evidence="1">
    <location>
        <begin position="18"/>
        <end position="119"/>
    </location>
</feature>
<dbReference type="PROSITE" id="PS50011">
    <property type="entry name" value="PROTEIN_KINASE_DOM"/>
    <property type="match status" value="1"/>
</dbReference>
<dbReference type="PANTHER" id="PTHR48006:SF92">
    <property type="entry name" value="LRR RECEPTOR-LIKE SERINE_THREONINE-PROTEIN KINASE GSO1"/>
    <property type="match status" value="1"/>
</dbReference>
<dbReference type="AlphaFoldDB" id="A0AA38KXN7"/>
<dbReference type="GO" id="GO:0004672">
    <property type="term" value="F:protein kinase activity"/>
    <property type="evidence" value="ECO:0007669"/>
    <property type="project" value="InterPro"/>
</dbReference>
<reference evidence="2 3" key="1">
    <citation type="journal article" date="2021" name="Nat. Plants">
        <title>The Taxus genome provides insights into paclitaxel biosynthesis.</title>
        <authorList>
            <person name="Xiong X."/>
            <person name="Gou J."/>
            <person name="Liao Q."/>
            <person name="Li Y."/>
            <person name="Zhou Q."/>
            <person name="Bi G."/>
            <person name="Li C."/>
            <person name="Du R."/>
            <person name="Wang X."/>
            <person name="Sun T."/>
            <person name="Guo L."/>
            <person name="Liang H."/>
            <person name="Lu P."/>
            <person name="Wu Y."/>
            <person name="Zhang Z."/>
            <person name="Ro D.K."/>
            <person name="Shang Y."/>
            <person name="Huang S."/>
            <person name="Yan J."/>
        </authorList>
    </citation>
    <scope>NUCLEOTIDE SEQUENCE [LARGE SCALE GENOMIC DNA]</scope>
    <source>
        <strain evidence="2">Ta-2019</strain>
    </source>
</reference>
<name>A0AA38KXN7_TAXCH</name>
<dbReference type="SUPFAM" id="SSF56112">
    <property type="entry name" value="Protein kinase-like (PK-like)"/>
    <property type="match status" value="1"/>
</dbReference>
<feature type="non-terminal residue" evidence="2">
    <location>
        <position position="119"/>
    </location>
</feature>
<proteinExistence type="predicted"/>
<evidence type="ECO:0000313" key="3">
    <source>
        <dbReference type="Proteomes" id="UP000824469"/>
    </source>
</evidence>
<accession>A0AA38KXN7</accession>
<organism evidence="2 3">
    <name type="scientific">Taxus chinensis</name>
    <name type="common">Chinese yew</name>
    <name type="synonym">Taxus wallichiana var. chinensis</name>
    <dbReference type="NCBI Taxonomy" id="29808"/>
    <lineage>
        <taxon>Eukaryota</taxon>
        <taxon>Viridiplantae</taxon>
        <taxon>Streptophyta</taxon>
        <taxon>Embryophyta</taxon>
        <taxon>Tracheophyta</taxon>
        <taxon>Spermatophyta</taxon>
        <taxon>Pinopsida</taxon>
        <taxon>Pinidae</taxon>
        <taxon>Conifers II</taxon>
        <taxon>Cupressales</taxon>
        <taxon>Taxaceae</taxon>
        <taxon>Taxus</taxon>
    </lineage>
</organism>
<sequence length="119" mass="13767">MTAFQHLNFTVDAIFDCLKRFNIIDMESDGTVYKDQILFNVETIAVKNLWTKQKEVHTRKQEVLTEVDVLGNVRHKNIMRLLGCCSNNETTLLLYEYMSRGPAAMGALRTYYTGTRRPT</sequence>
<protein>
    <recommendedName>
        <fullName evidence="1">Protein kinase domain-containing protein</fullName>
    </recommendedName>
</protein>
<gene>
    <name evidence="2" type="ORF">KI387_038100</name>
</gene>
<comment type="caution">
    <text evidence="2">The sequence shown here is derived from an EMBL/GenBank/DDBJ whole genome shotgun (WGS) entry which is preliminary data.</text>
</comment>
<dbReference type="Gene3D" id="3.30.200.20">
    <property type="entry name" value="Phosphorylase Kinase, domain 1"/>
    <property type="match status" value="1"/>
</dbReference>
<dbReference type="PANTHER" id="PTHR48006">
    <property type="entry name" value="LEUCINE-RICH REPEAT-CONTAINING PROTEIN DDB_G0281931-RELATED"/>
    <property type="match status" value="1"/>
</dbReference>
<dbReference type="Pfam" id="PF07714">
    <property type="entry name" value="PK_Tyr_Ser-Thr"/>
    <property type="match status" value="1"/>
</dbReference>
<evidence type="ECO:0000259" key="1">
    <source>
        <dbReference type="PROSITE" id="PS50011"/>
    </source>
</evidence>
<keyword evidence="3" id="KW-1185">Reference proteome</keyword>
<evidence type="ECO:0000313" key="2">
    <source>
        <dbReference type="EMBL" id="KAH9310189.1"/>
    </source>
</evidence>
<dbReference type="GO" id="GO:0005524">
    <property type="term" value="F:ATP binding"/>
    <property type="evidence" value="ECO:0007669"/>
    <property type="project" value="InterPro"/>
</dbReference>
<dbReference type="InterPro" id="IPR000719">
    <property type="entry name" value="Prot_kinase_dom"/>
</dbReference>
<dbReference type="InterPro" id="IPR011009">
    <property type="entry name" value="Kinase-like_dom_sf"/>
</dbReference>
<dbReference type="InterPro" id="IPR051824">
    <property type="entry name" value="LRR_Rcpt-Like_S/T_Kinase"/>
</dbReference>
<dbReference type="EMBL" id="JAHRHJ020000007">
    <property type="protein sequence ID" value="KAH9310189.1"/>
    <property type="molecule type" value="Genomic_DNA"/>
</dbReference>